<dbReference type="EMBL" id="DS022304">
    <property type="protein sequence ID" value="OAJ40710.1"/>
    <property type="molecule type" value="Genomic_DNA"/>
</dbReference>
<dbReference type="OrthoDB" id="541883at2759"/>
<dbReference type="PANTHER" id="PTHR42681:SF1">
    <property type="entry name" value="MALONYL-COA-ACYL CARRIER PROTEIN TRANSACYLASE, MITOCHONDRIAL"/>
    <property type="match status" value="1"/>
</dbReference>
<proteinExistence type="inferred from homology"/>
<dbReference type="Pfam" id="PF00698">
    <property type="entry name" value="Acyl_transf_1"/>
    <property type="match status" value="1"/>
</dbReference>
<keyword evidence="3" id="KW-0808">Transferase</keyword>
<evidence type="ECO:0000259" key="6">
    <source>
        <dbReference type="SMART" id="SM00827"/>
    </source>
</evidence>
<comment type="catalytic activity">
    <reaction evidence="5">
        <text>holo-[ACP] + malonyl-CoA = malonyl-[ACP] + CoA</text>
        <dbReference type="Rhea" id="RHEA:41792"/>
        <dbReference type="Rhea" id="RHEA-COMP:9623"/>
        <dbReference type="Rhea" id="RHEA-COMP:9685"/>
        <dbReference type="ChEBI" id="CHEBI:57287"/>
        <dbReference type="ChEBI" id="CHEBI:57384"/>
        <dbReference type="ChEBI" id="CHEBI:64479"/>
        <dbReference type="ChEBI" id="CHEBI:78449"/>
        <dbReference type="EC" id="2.3.1.39"/>
    </reaction>
</comment>
<dbReference type="PANTHER" id="PTHR42681">
    <property type="entry name" value="MALONYL-COA-ACYL CARRIER PROTEIN TRANSACYLASE, MITOCHONDRIAL"/>
    <property type="match status" value="1"/>
</dbReference>
<gene>
    <name evidence="7" type="ORF">BDEG_24415</name>
</gene>
<sequence>MAADIYKDFPSAKETIDECNDILGGGLREMMFKGPHEDLMLTPNAQPAILCHSIAILQVLQKEFGFDINSCKYALGHSLGEYSALVATGALSFKNALKLVRLRGIAMQSCVTDTQTSMRALVVAKGYLANVEQEMLEIQKSMPKGEVAQIANINSRSQIVLSGTLKGVEYAETVLQLKGYAGRSLALPVSAPFHCSLMTPATNVLGPALEEVSFCQPKVDVIANVTAKPVGFKSVCMMDYAHTSKPSCVLLNQVTQTVQWEKSVRYAKEVGGVSNWIVMGPLRVLSNLLRKDYPKNTIRCDDSHSA</sequence>
<dbReference type="InterPro" id="IPR016035">
    <property type="entry name" value="Acyl_Trfase/lysoPLipase"/>
</dbReference>
<dbReference type="SUPFAM" id="SSF55048">
    <property type="entry name" value="Probable ACP-binding domain of malonyl-CoA ACP transacylase"/>
    <property type="match status" value="1"/>
</dbReference>
<dbReference type="InterPro" id="IPR050858">
    <property type="entry name" value="Mal-CoA-ACP_Trans/PKS_FabD"/>
</dbReference>
<keyword evidence="4" id="KW-0012">Acyltransferase</keyword>
<dbReference type="InterPro" id="IPR024925">
    <property type="entry name" value="Malonyl_CoA-ACP_transAc"/>
</dbReference>
<evidence type="ECO:0000256" key="3">
    <source>
        <dbReference type="ARBA" id="ARBA00022679"/>
    </source>
</evidence>
<dbReference type="Proteomes" id="UP000077115">
    <property type="component" value="Unassembled WGS sequence"/>
</dbReference>
<dbReference type="VEuPathDB" id="FungiDB:BDEG_24415"/>
<dbReference type="InterPro" id="IPR001227">
    <property type="entry name" value="Ac_transferase_dom_sf"/>
</dbReference>
<reference evidence="7 8" key="1">
    <citation type="submission" date="2006-10" db="EMBL/GenBank/DDBJ databases">
        <title>The Genome Sequence of Batrachochytrium dendrobatidis JEL423.</title>
        <authorList>
            <consortium name="The Broad Institute Genome Sequencing Platform"/>
            <person name="Birren B."/>
            <person name="Lander E."/>
            <person name="Galagan J."/>
            <person name="Cuomo C."/>
            <person name="Devon K."/>
            <person name="Jaffe D."/>
            <person name="Butler J."/>
            <person name="Alvarez P."/>
            <person name="Gnerre S."/>
            <person name="Grabherr M."/>
            <person name="Kleber M."/>
            <person name="Mauceli E."/>
            <person name="Brockman W."/>
            <person name="Young S."/>
            <person name="LaButti K."/>
            <person name="Sykes S."/>
            <person name="DeCaprio D."/>
            <person name="Crawford M."/>
            <person name="Koehrsen M."/>
            <person name="Engels R."/>
            <person name="Montgomery P."/>
            <person name="Pearson M."/>
            <person name="Howarth C."/>
            <person name="Larson L."/>
            <person name="White J."/>
            <person name="O'Leary S."/>
            <person name="Kodira C."/>
            <person name="Zeng Q."/>
            <person name="Yandava C."/>
            <person name="Alvarado L."/>
            <person name="Longcore J."/>
            <person name="James T."/>
        </authorList>
    </citation>
    <scope>NUCLEOTIDE SEQUENCE [LARGE SCALE GENOMIC DNA]</scope>
    <source>
        <strain evidence="7 8">JEL423</strain>
    </source>
</reference>
<dbReference type="AlphaFoldDB" id="A0A177WMP9"/>
<dbReference type="GO" id="GO:0004314">
    <property type="term" value="F:[acyl-carrier-protein] S-malonyltransferase activity"/>
    <property type="evidence" value="ECO:0007669"/>
    <property type="project" value="UniProtKB-EC"/>
</dbReference>
<dbReference type="EC" id="2.3.1.39" evidence="2"/>
<dbReference type="FunFam" id="3.30.70.250:FF:000013">
    <property type="entry name" value="Malonyl CoA-acyl carrier protein transacylase, mitochondrial"/>
    <property type="match status" value="1"/>
</dbReference>
<evidence type="ECO:0000256" key="1">
    <source>
        <dbReference type="ARBA" id="ARBA00008217"/>
    </source>
</evidence>
<organism evidence="7 8">
    <name type="scientific">Batrachochytrium dendrobatidis (strain JEL423)</name>
    <dbReference type="NCBI Taxonomy" id="403673"/>
    <lineage>
        <taxon>Eukaryota</taxon>
        <taxon>Fungi</taxon>
        <taxon>Fungi incertae sedis</taxon>
        <taxon>Chytridiomycota</taxon>
        <taxon>Chytridiomycota incertae sedis</taxon>
        <taxon>Chytridiomycetes</taxon>
        <taxon>Rhizophydiales</taxon>
        <taxon>Rhizophydiales incertae sedis</taxon>
        <taxon>Batrachochytrium</taxon>
    </lineage>
</organism>
<feature type="domain" description="Malonyl-CoA:ACP transacylase (MAT)" evidence="6">
    <location>
        <begin position="1"/>
        <end position="300"/>
    </location>
</feature>
<evidence type="ECO:0000256" key="4">
    <source>
        <dbReference type="ARBA" id="ARBA00023315"/>
    </source>
</evidence>
<dbReference type="STRING" id="403673.A0A177WMP9"/>
<evidence type="ECO:0000256" key="5">
    <source>
        <dbReference type="ARBA" id="ARBA00048462"/>
    </source>
</evidence>
<dbReference type="eggNOG" id="KOG2926">
    <property type="taxonomic scope" value="Eukaryota"/>
</dbReference>
<evidence type="ECO:0000313" key="7">
    <source>
        <dbReference type="EMBL" id="OAJ40710.1"/>
    </source>
</evidence>
<dbReference type="PIRSF" id="PIRSF000446">
    <property type="entry name" value="Mct"/>
    <property type="match status" value="1"/>
</dbReference>
<dbReference type="InterPro" id="IPR016036">
    <property type="entry name" value="Malonyl_transacylase_ACP-bd"/>
</dbReference>
<name>A0A177WMP9_BATDL</name>
<protein>
    <recommendedName>
        <fullName evidence="2">[acyl-carrier-protein] S-malonyltransferase</fullName>
        <ecNumber evidence="2">2.3.1.39</ecNumber>
    </recommendedName>
</protein>
<evidence type="ECO:0000313" key="8">
    <source>
        <dbReference type="Proteomes" id="UP000077115"/>
    </source>
</evidence>
<dbReference type="Gene3D" id="3.40.366.10">
    <property type="entry name" value="Malonyl-Coenzyme A Acyl Carrier Protein, domain 2"/>
    <property type="match status" value="1"/>
</dbReference>
<dbReference type="GO" id="GO:0006633">
    <property type="term" value="P:fatty acid biosynthetic process"/>
    <property type="evidence" value="ECO:0007669"/>
    <property type="project" value="TreeGrafter"/>
</dbReference>
<evidence type="ECO:0000256" key="2">
    <source>
        <dbReference type="ARBA" id="ARBA00013258"/>
    </source>
</evidence>
<reference evidence="7 8" key="2">
    <citation type="submission" date="2016-05" db="EMBL/GenBank/DDBJ databases">
        <title>Lineage-specific infection strategies underlie the spectrum of fungal disease in amphibians.</title>
        <authorList>
            <person name="Cuomo C.A."/>
            <person name="Farrer R.A."/>
            <person name="James T."/>
            <person name="Longcore J."/>
            <person name="Birren B."/>
        </authorList>
    </citation>
    <scope>NUCLEOTIDE SEQUENCE [LARGE SCALE GENOMIC DNA]</scope>
    <source>
        <strain evidence="7 8">JEL423</strain>
    </source>
</reference>
<dbReference type="SUPFAM" id="SSF52151">
    <property type="entry name" value="FabD/lysophospholipase-like"/>
    <property type="match status" value="1"/>
</dbReference>
<dbReference type="GO" id="GO:0005739">
    <property type="term" value="C:mitochondrion"/>
    <property type="evidence" value="ECO:0007669"/>
    <property type="project" value="TreeGrafter"/>
</dbReference>
<dbReference type="SMART" id="SM00827">
    <property type="entry name" value="PKS_AT"/>
    <property type="match status" value="1"/>
</dbReference>
<dbReference type="Gene3D" id="3.30.70.250">
    <property type="entry name" value="Malonyl-CoA ACP transacylase, ACP-binding"/>
    <property type="match status" value="1"/>
</dbReference>
<dbReference type="InterPro" id="IPR014043">
    <property type="entry name" value="Acyl_transferase_dom"/>
</dbReference>
<comment type="similarity">
    <text evidence="1">Belongs to the FabD family.</text>
</comment>
<accession>A0A177WMP9</accession>